<feature type="domain" description="Lcl C-terminal" evidence="1">
    <location>
        <begin position="13"/>
        <end position="126"/>
    </location>
</feature>
<evidence type="ECO:0000259" key="1">
    <source>
        <dbReference type="Pfam" id="PF07603"/>
    </source>
</evidence>
<reference evidence="2" key="1">
    <citation type="submission" date="2018-05" db="EMBL/GenBank/DDBJ databases">
        <authorList>
            <person name="Lanie J.A."/>
            <person name="Ng W.-L."/>
            <person name="Kazmierczak K.M."/>
            <person name="Andrzejewski T.M."/>
            <person name="Davidsen T.M."/>
            <person name="Wayne K.J."/>
            <person name="Tettelin H."/>
            <person name="Glass J.I."/>
            <person name="Rusch D."/>
            <person name="Podicherti R."/>
            <person name="Tsui H.-C.T."/>
            <person name="Winkler M.E."/>
        </authorList>
    </citation>
    <scope>NUCLEOTIDE SEQUENCE</scope>
</reference>
<dbReference type="AlphaFoldDB" id="A0A382B6F0"/>
<proteinExistence type="predicted"/>
<accession>A0A382B6F0</accession>
<evidence type="ECO:0000313" key="2">
    <source>
        <dbReference type="EMBL" id="SVB09194.1"/>
    </source>
</evidence>
<sequence length="160" mass="18904">MSEEERFIDNDDGTLTDTRYNVMWLKQDSYQVKGKWCSWKGANKFVQKLNEENFAGYDDWRLPKKTEARNLYEHESKNTDFNGDIVHIDLKFPEGCGFTYWCEEESGINAMVYNFYSDRAYLVRRKAKDESFMSCRPIRSSGPAVKKFGRISETGRTRRE</sequence>
<dbReference type="EMBL" id="UINC01028354">
    <property type="protein sequence ID" value="SVB09194.1"/>
    <property type="molecule type" value="Genomic_DNA"/>
</dbReference>
<name>A0A382B6F0_9ZZZZ</name>
<protein>
    <recommendedName>
        <fullName evidence="1">Lcl C-terminal domain-containing protein</fullName>
    </recommendedName>
</protein>
<dbReference type="Pfam" id="PF07603">
    <property type="entry name" value="Lcl_C"/>
    <property type="match status" value="1"/>
</dbReference>
<dbReference type="InterPro" id="IPR011460">
    <property type="entry name" value="Lcl_C"/>
</dbReference>
<organism evidence="2">
    <name type="scientific">marine metagenome</name>
    <dbReference type="NCBI Taxonomy" id="408172"/>
    <lineage>
        <taxon>unclassified sequences</taxon>
        <taxon>metagenomes</taxon>
        <taxon>ecological metagenomes</taxon>
    </lineage>
</organism>
<gene>
    <name evidence="2" type="ORF">METZ01_LOCUS162048</name>
</gene>